<feature type="transmembrane region" description="Helical" evidence="6">
    <location>
        <begin position="53"/>
        <end position="73"/>
    </location>
</feature>
<dbReference type="InterPro" id="IPR007016">
    <property type="entry name" value="O-antigen_ligase-rel_domated"/>
</dbReference>
<protein>
    <submittedName>
        <fullName evidence="10">Lipid A core-O-antigen ligase</fullName>
    </submittedName>
</protein>
<dbReference type="OrthoDB" id="4448at2"/>
<dbReference type="Proteomes" id="UP000037660">
    <property type="component" value="Unassembled WGS sequence"/>
</dbReference>
<comment type="subcellular location">
    <subcellularLocation>
        <location evidence="1">Membrane</location>
        <topology evidence="1">Multi-pass membrane protein</topology>
    </subcellularLocation>
</comment>
<feature type="transmembrane region" description="Helical" evidence="6">
    <location>
        <begin position="413"/>
        <end position="432"/>
    </location>
</feature>
<evidence type="ECO:0000256" key="4">
    <source>
        <dbReference type="ARBA" id="ARBA00023136"/>
    </source>
</evidence>
<reference evidence="10 11" key="2">
    <citation type="journal article" date="2016" name="Science">
        <title>A bacterium that degrades and assimilates poly(ethylene terephthalate).</title>
        <authorList>
            <person name="Yoshida S."/>
            <person name="Hiraga K."/>
            <person name="Takehana T."/>
            <person name="Taniguchi I."/>
            <person name="Yamaji H."/>
            <person name="Maeda Y."/>
            <person name="Toyohara K."/>
            <person name="Miyamoto K."/>
            <person name="Kimura Y."/>
            <person name="Oda K."/>
        </authorList>
    </citation>
    <scope>NUCLEOTIDE SEQUENCE [LARGE SCALE GENOMIC DNA]</scope>
    <source>
        <strain evidence="11">NBRC 110686 / TISTR 2288 / 201-F6</strain>
    </source>
</reference>
<accession>A0A0K8P812</accession>
<keyword evidence="4 6" id="KW-0472">Membrane</keyword>
<evidence type="ECO:0000256" key="6">
    <source>
        <dbReference type="SAM" id="Phobius"/>
    </source>
</evidence>
<feature type="transmembrane region" description="Helical" evidence="6">
    <location>
        <begin position="85"/>
        <end position="104"/>
    </location>
</feature>
<dbReference type="InterPro" id="IPR051533">
    <property type="entry name" value="WaaL-like"/>
</dbReference>
<keyword evidence="11" id="KW-1185">Reference proteome</keyword>
<feature type="transmembrane region" description="Helical" evidence="6">
    <location>
        <begin position="141"/>
        <end position="163"/>
    </location>
</feature>
<evidence type="ECO:0000256" key="1">
    <source>
        <dbReference type="ARBA" id="ARBA00004141"/>
    </source>
</evidence>
<evidence type="ECO:0000256" key="2">
    <source>
        <dbReference type="ARBA" id="ARBA00022692"/>
    </source>
</evidence>
<feature type="compositionally biased region" description="Basic and acidic residues" evidence="5">
    <location>
        <begin position="628"/>
        <end position="638"/>
    </location>
</feature>
<proteinExistence type="predicted"/>
<comment type="caution">
    <text evidence="10">The sequence shown here is derived from an EMBL/GenBank/DDBJ whole genome shotgun (WGS) entry which is preliminary data.</text>
</comment>
<dbReference type="Pfam" id="PF11846">
    <property type="entry name" value="Wzy_C_2"/>
    <property type="match status" value="1"/>
</dbReference>
<organism evidence="10 11">
    <name type="scientific">Piscinibacter sakaiensis</name>
    <name type="common">Ideonella sakaiensis</name>
    <dbReference type="NCBI Taxonomy" id="1547922"/>
    <lineage>
        <taxon>Bacteria</taxon>
        <taxon>Pseudomonadati</taxon>
        <taxon>Pseudomonadota</taxon>
        <taxon>Betaproteobacteria</taxon>
        <taxon>Burkholderiales</taxon>
        <taxon>Sphaerotilaceae</taxon>
        <taxon>Piscinibacter</taxon>
    </lineage>
</organism>
<dbReference type="GO" id="GO:0016874">
    <property type="term" value="F:ligase activity"/>
    <property type="evidence" value="ECO:0007669"/>
    <property type="project" value="UniProtKB-KW"/>
</dbReference>
<evidence type="ECO:0000259" key="7">
    <source>
        <dbReference type="Pfam" id="PF04932"/>
    </source>
</evidence>
<evidence type="ECO:0000259" key="8">
    <source>
        <dbReference type="Pfam" id="PF11846"/>
    </source>
</evidence>
<evidence type="ECO:0000256" key="3">
    <source>
        <dbReference type="ARBA" id="ARBA00022989"/>
    </source>
</evidence>
<feature type="transmembrane region" description="Helical" evidence="6">
    <location>
        <begin position="239"/>
        <end position="256"/>
    </location>
</feature>
<dbReference type="Pfam" id="PF15864">
    <property type="entry name" value="PglL_A"/>
    <property type="match status" value="1"/>
</dbReference>
<evidence type="ECO:0000256" key="5">
    <source>
        <dbReference type="SAM" id="MobiDB-lite"/>
    </source>
</evidence>
<feature type="transmembrane region" description="Helical" evidence="6">
    <location>
        <begin position="263"/>
        <end position="281"/>
    </location>
</feature>
<feature type="transmembrane region" description="Helical" evidence="6">
    <location>
        <begin position="355"/>
        <end position="376"/>
    </location>
</feature>
<keyword evidence="10" id="KW-0436">Ligase</keyword>
<dbReference type="InterPro" id="IPR031726">
    <property type="entry name" value="PglL_A"/>
</dbReference>
<dbReference type="RefSeq" id="WP_054022643.1">
    <property type="nucleotide sequence ID" value="NZ_BBYR01000089.1"/>
</dbReference>
<evidence type="ECO:0000313" key="10">
    <source>
        <dbReference type="EMBL" id="GAP38793.1"/>
    </source>
</evidence>
<feature type="transmembrane region" description="Helical" evidence="6">
    <location>
        <begin position="471"/>
        <end position="492"/>
    </location>
</feature>
<feature type="domain" description="O-antigen ligase-related" evidence="7">
    <location>
        <begin position="223"/>
        <end position="363"/>
    </location>
</feature>
<dbReference type="PANTHER" id="PTHR37422">
    <property type="entry name" value="TEICHURONIC ACID BIOSYNTHESIS PROTEIN TUAE"/>
    <property type="match status" value="1"/>
</dbReference>
<dbReference type="AlphaFoldDB" id="A0A0K8P812"/>
<sequence length="638" mass="66148">MAHDERTQARATAARAWSPEATAAACATALVAVALPWLLAWNLPPSSTFLNQAIAFGGWGALLALRLAAVGTVPASWPASRAGRPVVLALVLLGAAAAASGAFGSLPSPLALSALGTLAAAGLVFVGGLRLARADGAESALAPVALAMLVGGLGSAVVAAIQVGQPAWADGAWVAASALPGRASGNLRQPNHLATLSLWALVALAWLVERRRVGGAAGLLFGLALVMAVVLSFSRTGTVGIVLLGLWGLVALGWSARVRVGLALLPLLYAAGWWLATHLASHGEDAAARFTTHGDISSSRFAIWSDTLALIRARPWTGVGWGEFNFAWSLTPSPHRPVAFFDHTHNLPLQFAVELGLPLALLVLGLLGWALWRLVVTAVRAAGRGPHAPEAQALALLVLLMALHSQLEYPLWYAYFLLPTAFAWGLGLGAWAGRAGAGAAAAPGMAGEGRDPADGAAAPGSAAAATARRPLATIACAAAMVVASLLAVADYWRVVVIFAPPPGAGSLDARIQAGQRSLLFAHHAHYAAATSAPQPGEAMTSFRVASHYLLDTRLMMAWARAWHAVGDDERARHVADRLREFRNPASQAFLVEACADEAPGNAPRQPSAVPTADGRAAVAARPFQCEPAPRRLDDRDFR</sequence>
<evidence type="ECO:0000313" key="11">
    <source>
        <dbReference type="Proteomes" id="UP000037660"/>
    </source>
</evidence>
<keyword evidence="2 6" id="KW-0812">Transmembrane</keyword>
<gene>
    <name evidence="10" type="ORF">ISF6_5346</name>
</gene>
<keyword evidence="3 6" id="KW-1133">Transmembrane helix</keyword>
<dbReference type="InterPro" id="IPR021797">
    <property type="entry name" value="Wzy_C_2"/>
</dbReference>
<reference evidence="11" key="1">
    <citation type="submission" date="2015-07" db="EMBL/GenBank/DDBJ databases">
        <title>Discovery of a poly(ethylene terephthalate assimilation.</title>
        <authorList>
            <person name="Yoshida S."/>
            <person name="Hiraga K."/>
            <person name="Takehana T."/>
            <person name="Taniguchi I."/>
            <person name="Yamaji H."/>
            <person name="Maeda Y."/>
            <person name="Toyohara K."/>
            <person name="Miyamoto K."/>
            <person name="Kimura Y."/>
            <person name="Oda K."/>
        </authorList>
    </citation>
    <scope>NUCLEOTIDE SEQUENCE [LARGE SCALE GENOMIC DNA]</scope>
    <source>
        <strain evidence="11">NBRC 110686 / TISTR 2288 / 201-F6</strain>
    </source>
</reference>
<feature type="domain" description="Protein glycosylation ligase" evidence="9">
    <location>
        <begin position="185"/>
        <end position="207"/>
    </location>
</feature>
<feature type="domain" description="Virulence factor membrane-bound polymerase C-terminal" evidence="8">
    <location>
        <begin position="393"/>
        <end position="581"/>
    </location>
</feature>
<evidence type="ECO:0000259" key="9">
    <source>
        <dbReference type="Pfam" id="PF15864"/>
    </source>
</evidence>
<feature type="transmembrane region" description="Helical" evidence="6">
    <location>
        <begin position="21"/>
        <end position="41"/>
    </location>
</feature>
<feature type="transmembrane region" description="Helical" evidence="6">
    <location>
        <begin position="110"/>
        <end position="129"/>
    </location>
</feature>
<feature type="transmembrane region" description="Helical" evidence="6">
    <location>
        <begin position="192"/>
        <end position="208"/>
    </location>
</feature>
<name>A0A0K8P812_PISS1</name>
<dbReference type="STRING" id="1547922.ISF6_5346"/>
<feature type="transmembrane region" description="Helical" evidence="6">
    <location>
        <begin position="215"/>
        <end position="233"/>
    </location>
</feature>
<feature type="region of interest" description="Disordered" evidence="5">
    <location>
        <begin position="597"/>
        <end position="638"/>
    </location>
</feature>
<dbReference type="GO" id="GO:0016020">
    <property type="term" value="C:membrane"/>
    <property type="evidence" value="ECO:0007669"/>
    <property type="project" value="UniProtKB-SubCell"/>
</dbReference>
<dbReference type="Pfam" id="PF04932">
    <property type="entry name" value="Wzy_C"/>
    <property type="match status" value="1"/>
</dbReference>
<dbReference type="EMBL" id="BBYR01000089">
    <property type="protein sequence ID" value="GAP38793.1"/>
    <property type="molecule type" value="Genomic_DNA"/>
</dbReference>
<dbReference type="PANTHER" id="PTHR37422:SF21">
    <property type="entry name" value="EXOQ-LIKE PROTEIN"/>
    <property type="match status" value="1"/>
</dbReference>